<evidence type="ECO:0000313" key="3">
    <source>
        <dbReference type="Proteomes" id="UP001596091"/>
    </source>
</evidence>
<evidence type="ECO:0000313" key="2">
    <source>
        <dbReference type="EMBL" id="MFC5863261.1"/>
    </source>
</evidence>
<keyword evidence="3" id="KW-1185">Reference proteome</keyword>
<dbReference type="SUPFAM" id="SSF52540">
    <property type="entry name" value="P-loop containing nucleoside triphosphate hydrolases"/>
    <property type="match status" value="1"/>
</dbReference>
<keyword evidence="2" id="KW-0067">ATP-binding</keyword>
<dbReference type="Gene3D" id="3.40.50.300">
    <property type="entry name" value="P-loop containing nucleotide triphosphate hydrolases"/>
    <property type="match status" value="1"/>
</dbReference>
<dbReference type="EMBL" id="JBHSPH010000004">
    <property type="protein sequence ID" value="MFC5863261.1"/>
    <property type="molecule type" value="Genomic_DNA"/>
</dbReference>
<keyword evidence="2" id="KW-0547">Nucleotide-binding</keyword>
<dbReference type="Proteomes" id="UP001596091">
    <property type="component" value="Unassembled WGS sequence"/>
</dbReference>
<reference evidence="3" key="1">
    <citation type="journal article" date="2019" name="Int. J. Syst. Evol. Microbiol.">
        <title>The Global Catalogue of Microorganisms (GCM) 10K type strain sequencing project: providing services to taxonomists for standard genome sequencing and annotation.</title>
        <authorList>
            <consortium name="The Broad Institute Genomics Platform"/>
            <consortium name="The Broad Institute Genome Sequencing Center for Infectious Disease"/>
            <person name="Wu L."/>
            <person name="Ma J."/>
        </authorList>
    </citation>
    <scope>NUCLEOTIDE SEQUENCE [LARGE SCALE GENOMIC DNA]</scope>
    <source>
        <strain evidence="3">JCM 4087</strain>
    </source>
</reference>
<protein>
    <submittedName>
        <fullName evidence="2">ATP-binding protein</fullName>
    </submittedName>
</protein>
<dbReference type="RefSeq" id="WP_263341502.1">
    <property type="nucleotide sequence ID" value="NZ_JAGSYH010000007.1"/>
</dbReference>
<dbReference type="SMART" id="SM00382">
    <property type="entry name" value="AAA"/>
    <property type="match status" value="1"/>
</dbReference>
<dbReference type="CDD" id="cd00009">
    <property type="entry name" value="AAA"/>
    <property type="match status" value="1"/>
</dbReference>
<dbReference type="GO" id="GO:0005524">
    <property type="term" value="F:ATP binding"/>
    <property type="evidence" value="ECO:0007669"/>
    <property type="project" value="UniProtKB-KW"/>
</dbReference>
<organism evidence="2 3">
    <name type="scientific">Acidicapsa dinghuensis</name>
    <dbReference type="NCBI Taxonomy" id="2218256"/>
    <lineage>
        <taxon>Bacteria</taxon>
        <taxon>Pseudomonadati</taxon>
        <taxon>Acidobacteriota</taxon>
        <taxon>Terriglobia</taxon>
        <taxon>Terriglobales</taxon>
        <taxon>Acidobacteriaceae</taxon>
        <taxon>Acidicapsa</taxon>
    </lineage>
</organism>
<name>A0ABW1EG55_9BACT</name>
<accession>A0ABW1EG55</accession>
<gene>
    <name evidence="2" type="ORF">ACFPT7_13230</name>
</gene>
<comment type="caution">
    <text evidence="2">The sequence shown here is derived from an EMBL/GenBank/DDBJ whole genome shotgun (WGS) entry which is preliminary data.</text>
</comment>
<evidence type="ECO:0000259" key="1">
    <source>
        <dbReference type="SMART" id="SM00382"/>
    </source>
</evidence>
<proteinExistence type="predicted"/>
<sequence length="443" mass="49460">MQLQQDPIEPFASFESLEISIAKGPAGPESVLHSISGLDVREAILEDIALKIIYLSGPFTLLDLAAHARISFDAAEQLFSRLRGKVLCSVTGMVGNVPEIAITSQGRTRALELLAQCQYAGPMPVSLESYVAQVRRQGFNNLRIHAADVERAFADLVFDQHTLNQFGTALNSGAPIFLYGPPGAGKSAAAERLSRALSEDEVYIPHAIEIDGQIITVFDPVLHHPVDQSATTPRRSTNRDERWVRCKRPHVLVGGELTIEMLDLQYNPAARYYTGPAQMKANNGVLIIDDFGRQRIAPEDLLNRWVVPLDRRIEFLTLAGGRKIEIPFEMLVVFATNRDPATILDAAFLRRIQTKIHLGEISAGHFHRIFDQVAGNLNLRATPEVVDEIIHLIRHCYHQELRACQPRDLINQVCWAARYEDREPVLDLTTLTRAAESYFLPSH</sequence>
<dbReference type="InterPro" id="IPR027417">
    <property type="entry name" value="P-loop_NTPase"/>
</dbReference>
<dbReference type="InterPro" id="IPR003593">
    <property type="entry name" value="AAA+_ATPase"/>
</dbReference>
<feature type="domain" description="AAA+ ATPase" evidence="1">
    <location>
        <begin position="172"/>
        <end position="362"/>
    </location>
</feature>